<proteinExistence type="inferred from homology"/>
<feature type="compositionally biased region" description="Basic and acidic residues" evidence="6">
    <location>
        <begin position="57"/>
        <end position="70"/>
    </location>
</feature>
<keyword evidence="3 5" id="KW-0964">Secreted</keyword>
<evidence type="ECO:0000256" key="5">
    <source>
        <dbReference type="RuleBase" id="RU365009"/>
    </source>
</evidence>
<protein>
    <recommendedName>
        <fullName evidence="5">Hydrophobin</fullName>
    </recommendedName>
</protein>
<feature type="region of interest" description="Disordered" evidence="6">
    <location>
        <begin position="50"/>
        <end position="70"/>
    </location>
</feature>
<evidence type="ECO:0000256" key="1">
    <source>
        <dbReference type="ARBA" id="ARBA00004191"/>
    </source>
</evidence>
<accession>A0A316Z0U7</accession>
<dbReference type="OrthoDB" id="4225815at2759"/>
<reference evidence="7 8" key="1">
    <citation type="journal article" date="2018" name="Mol. Biol. Evol.">
        <title>Broad Genomic Sampling Reveals a Smut Pathogenic Ancestry of the Fungal Clade Ustilaginomycotina.</title>
        <authorList>
            <person name="Kijpornyongpan T."/>
            <person name="Mondo S.J."/>
            <person name="Barry K."/>
            <person name="Sandor L."/>
            <person name="Lee J."/>
            <person name="Lipzen A."/>
            <person name="Pangilinan J."/>
            <person name="LaButti K."/>
            <person name="Hainaut M."/>
            <person name="Henrissat B."/>
            <person name="Grigoriev I.V."/>
            <person name="Spatafora J.W."/>
            <person name="Aime M.C."/>
        </authorList>
    </citation>
    <scope>NUCLEOTIDE SEQUENCE [LARGE SCALE GENOMIC DNA]</scope>
    <source>
        <strain evidence="7 8">MCA 4198</strain>
    </source>
</reference>
<keyword evidence="8" id="KW-1185">Reference proteome</keyword>
<evidence type="ECO:0000256" key="6">
    <source>
        <dbReference type="SAM" id="MobiDB-lite"/>
    </source>
</evidence>
<keyword evidence="2 5" id="KW-0134">Cell wall</keyword>
<comment type="subcellular location">
    <subcellularLocation>
        <location evidence="1 5">Secreted</location>
        <location evidence="1 5">Cell wall</location>
    </subcellularLocation>
</comment>
<organism evidence="7 8">
    <name type="scientific">Acaromyces ingoldii</name>
    <dbReference type="NCBI Taxonomy" id="215250"/>
    <lineage>
        <taxon>Eukaryota</taxon>
        <taxon>Fungi</taxon>
        <taxon>Dikarya</taxon>
        <taxon>Basidiomycota</taxon>
        <taxon>Ustilaginomycotina</taxon>
        <taxon>Exobasidiomycetes</taxon>
        <taxon>Exobasidiales</taxon>
        <taxon>Cryptobasidiaceae</taxon>
        <taxon>Acaromyces</taxon>
    </lineage>
</organism>
<sequence>MQFLRVFSILAIASATYASASVNIAADGLVTEIPEAAVKYAQSLLAEGSAGTGSLDGRGERPRKRGDVVKGDCSQGSVQCCDQTINDSQKKKTLAGLLGVNDVVGQIGLNCAQLPINGIGGSVAVSNTCKSSPVCCKNVTQNGLINFGCISLPLN</sequence>
<keyword evidence="5" id="KW-0732">Signal</keyword>
<name>A0A316Z0U7_9BASI</name>
<evidence type="ECO:0000256" key="3">
    <source>
        <dbReference type="ARBA" id="ARBA00022525"/>
    </source>
</evidence>
<dbReference type="AlphaFoldDB" id="A0A316Z0U7"/>
<feature type="chain" id="PRO_5016194656" description="Hydrophobin" evidence="5">
    <location>
        <begin position="19"/>
        <end position="155"/>
    </location>
</feature>
<dbReference type="SMART" id="SM00075">
    <property type="entry name" value="HYDRO"/>
    <property type="match status" value="1"/>
</dbReference>
<dbReference type="Pfam" id="PF01185">
    <property type="entry name" value="Hydrophobin"/>
    <property type="match status" value="1"/>
</dbReference>
<evidence type="ECO:0000256" key="2">
    <source>
        <dbReference type="ARBA" id="ARBA00022512"/>
    </source>
</evidence>
<comment type="similarity">
    <text evidence="5">Belongs to the fungal hydrophobin family.</text>
</comment>
<gene>
    <name evidence="7" type="ORF">FA10DRAFT_264352</name>
</gene>
<dbReference type="RefSeq" id="XP_025380943.1">
    <property type="nucleotide sequence ID" value="XM_025520616.1"/>
</dbReference>
<evidence type="ECO:0000313" key="7">
    <source>
        <dbReference type="EMBL" id="PWN93745.1"/>
    </source>
</evidence>
<dbReference type="GO" id="GO:0009277">
    <property type="term" value="C:fungal-type cell wall"/>
    <property type="evidence" value="ECO:0007669"/>
    <property type="project" value="InterPro"/>
</dbReference>
<dbReference type="CDD" id="cd23507">
    <property type="entry name" value="hydrophobin_I"/>
    <property type="match status" value="1"/>
</dbReference>
<dbReference type="GeneID" id="37042532"/>
<feature type="signal peptide" evidence="5">
    <location>
        <begin position="1"/>
        <end position="18"/>
    </location>
</feature>
<dbReference type="GO" id="GO:0005199">
    <property type="term" value="F:structural constituent of cell wall"/>
    <property type="evidence" value="ECO:0007669"/>
    <property type="project" value="InterPro"/>
</dbReference>
<evidence type="ECO:0000313" key="8">
    <source>
        <dbReference type="Proteomes" id="UP000245768"/>
    </source>
</evidence>
<dbReference type="InParanoid" id="A0A316Z0U7"/>
<dbReference type="EMBL" id="KZ819634">
    <property type="protein sequence ID" value="PWN93745.1"/>
    <property type="molecule type" value="Genomic_DNA"/>
</dbReference>
<dbReference type="Proteomes" id="UP000245768">
    <property type="component" value="Unassembled WGS sequence"/>
</dbReference>
<dbReference type="InterPro" id="IPR001338">
    <property type="entry name" value="Class_I_Hydrophobin"/>
</dbReference>
<evidence type="ECO:0000256" key="4">
    <source>
        <dbReference type="ARBA" id="ARBA00023157"/>
    </source>
</evidence>
<keyword evidence="4 5" id="KW-1015">Disulfide bond</keyword>